<dbReference type="SUPFAM" id="SSF53448">
    <property type="entry name" value="Nucleotide-diphospho-sugar transferases"/>
    <property type="match status" value="1"/>
</dbReference>
<accession>A0A2S9IIS6</accession>
<proteinExistence type="predicted"/>
<keyword evidence="3" id="KW-1185">Reference proteome</keyword>
<dbReference type="Proteomes" id="UP000239434">
    <property type="component" value="Unassembled WGS sequence"/>
</dbReference>
<organism evidence="2 3">
    <name type="scientific">Phyllobacterium phragmitis</name>
    <dbReference type="NCBI Taxonomy" id="2670329"/>
    <lineage>
        <taxon>Bacteria</taxon>
        <taxon>Pseudomonadati</taxon>
        <taxon>Pseudomonadota</taxon>
        <taxon>Alphaproteobacteria</taxon>
        <taxon>Hyphomicrobiales</taxon>
        <taxon>Phyllobacteriaceae</taxon>
        <taxon>Phyllobacterium</taxon>
    </lineage>
</organism>
<evidence type="ECO:0000256" key="1">
    <source>
        <dbReference type="SAM" id="Phobius"/>
    </source>
</evidence>
<reference evidence="2 3" key="1">
    <citation type="submission" date="2018-02" db="EMBL/GenBank/DDBJ databases">
        <title>The draft genome of Phyllobacterium sp. 1N-3.</title>
        <authorList>
            <person name="Liu L."/>
            <person name="Li L."/>
            <person name="Zhang X."/>
            <person name="Wang T."/>
            <person name="Liang L."/>
        </authorList>
    </citation>
    <scope>NUCLEOTIDE SEQUENCE [LARGE SCALE GENOMIC DNA]</scope>
    <source>
        <strain evidence="2 3">1N-3</strain>
    </source>
</reference>
<evidence type="ECO:0008006" key="4">
    <source>
        <dbReference type="Google" id="ProtNLM"/>
    </source>
</evidence>
<feature type="transmembrane region" description="Helical" evidence="1">
    <location>
        <begin position="47"/>
        <end position="68"/>
    </location>
</feature>
<name>A0A2S9IIS6_9HYPH</name>
<feature type="non-terminal residue" evidence="2">
    <location>
        <position position="125"/>
    </location>
</feature>
<feature type="transmembrane region" description="Helical" evidence="1">
    <location>
        <begin position="21"/>
        <end position="41"/>
    </location>
</feature>
<dbReference type="AlphaFoldDB" id="A0A2S9IIS6"/>
<keyword evidence="1" id="KW-1133">Transmembrane helix</keyword>
<keyword evidence="1" id="KW-0472">Membrane</keyword>
<dbReference type="InterPro" id="IPR029044">
    <property type="entry name" value="Nucleotide-diphossugar_trans"/>
</dbReference>
<dbReference type="EMBL" id="PVBR01000055">
    <property type="protein sequence ID" value="PRD40419.1"/>
    <property type="molecule type" value="Genomic_DNA"/>
</dbReference>
<evidence type="ECO:0000313" key="2">
    <source>
        <dbReference type="EMBL" id="PRD40419.1"/>
    </source>
</evidence>
<protein>
    <recommendedName>
        <fullName evidence="4">Glycosyltransferase</fullName>
    </recommendedName>
</protein>
<gene>
    <name evidence="2" type="ORF">C5748_27140</name>
</gene>
<comment type="caution">
    <text evidence="2">The sequence shown here is derived from an EMBL/GenBank/DDBJ whole genome shotgun (WGS) entry which is preliminary data.</text>
</comment>
<evidence type="ECO:0000313" key="3">
    <source>
        <dbReference type="Proteomes" id="UP000239434"/>
    </source>
</evidence>
<keyword evidence="1" id="KW-0812">Transmembrane</keyword>
<sequence>MPPILLAEQEPQLSKRTTLKTLANFVAITAAIAIVFAPLAIPDAVAISFYGVLVIGYVTSKIVLAEVYRAQFARAPRRETKNISIDVAIAFFNEDPALIEASIGSVLAQDGVQVGRVIAVDDGSR</sequence>